<reference evidence="1" key="1">
    <citation type="submission" date="2022-09" db="EMBL/GenBank/DDBJ databases">
        <title>Tahibacter sp. nov., isolated from a fresh water.</title>
        <authorList>
            <person name="Baek J.H."/>
            <person name="Lee J.K."/>
            <person name="Kim J.M."/>
            <person name="Jeon C.O."/>
        </authorList>
    </citation>
    <scope>NUCLEOTIDE SEQUENCE</scope>
    <source>
        <strain evidence="1">W38</strain>
    </source>
</reference>
<sequence length="133" mass="14925">MVRRTPALYQARPGTRLRRPGADAQGWHLARLDRQGYRGSFRIHPSNGEAQADAWLFRDPPLAKVLGYEFGYGISLVDWLPPEDWTPVINAVAAREWLVGSLAREAERKNRWALACRLQTATGRACKSKPAGD</sequence>
<organism evidence="1 2">
    <name type="scientific">Tahibacter amnicola</name>
    <dbReference type="NCBI Taxonomy" id="2976241"/>
    <lineage>
        <taxon>Bacteria</taxon>
        <taxon>Pseudomonadati</taxon>
        <taxon>Pseudomonadota</taxon>
        <taxon>Gammaproteobacteria</taxon>
        <taxon>Lysobacterales</taxon>
        <taxon>Rhodanobacteraceae</taxon>
        <taxon>Tahibacter</taxon>
    </lineage>
</organism>
<proteinExistence type="predicted"/>
<dbReference type="EMBL" id="CP104694">
    <property type="protein sequence ID" value="UXI68080.1"/>
    <property type="molecule type" value="Genomic_DNA"/>
</dbReference>
<keyword evidence="2" id="KW-1185">Reference proteome</keyword>
<name>A0ABY6BI87_9GAMM</name>
<dbReference type="RefSeq" id="WP_261695042.1">
    <property type="nucleotide sequence ID" value="NZ_CP104694.1"/>
</dbReference>
<evidence type="ECO:0000313" key="1">
    <source>
        <dbReference type="EMBL" id="UXI68080.1"/>
    </source>
</evidence>
<evidence type="ECO:0000313" key="2">
    <source>
        <dbReference type="Proteomes" id="UP001064632"/>
    </source>
</evidence>
<accession>A0ABY6BI87</accession>
<protein>
    <submittedName>
        <fullName evidence="1">Uncharacterized protein</fullName>
    </submittedName>
</protein>
<gene>
    <name evidence="1" type="ORF">N4264_00045</name>
</gene>
<dbReference type="Proteomes" id="UP001064632">
    <property type="component" value="Chromosome"/>
</dbReference>